<dbReference type="GO" id="GO:0016342">
    <property type="term" value="C:catenin complex"/>
    <property type="evidence" value="ECO:0007669"/>
    <property type="project" value="TreeGrafter"/>
</dbReference>
<evidence type="ECO:0000256" key="10">
    <source>
        <dbReference type="ARBA" id="ARBA00023180"/>
    </source>
</evidence>
<gene>
    <name evidence="13" type="ORF">O3G_MSEX015512</name>
</gene>
<dbReference type="GO" id="GO:0048513">
    <property type="term" value="P:animal organ development"/>
    <property type="evidence" value="ECO:0007669"/>
    <property type="project" value="UniProtKB-ARBA"/>
</dbReference>
<dbReference type="GO" id="GO:0048731">
    <property type="term" value="P:system development"/>
    <property type="evidence" value="ECO:0007669"/>
    <property type="project" value="UniProtKB-ARBA"/>
</dbReference>
<evidence type="ECO:0000256" key="3">
    <source>
        <dbReference type="ARBA" id="ARBA00022692"/>
    </source>
</evidence>
<evidence type="ECO:0000313" key="13">
    <source>
        <dbReference type="EMBL" id="KAG6465933.1"/>
    </source>
</evidence>
<dbReference type="SMART" id="SM00112">
    <property type="entry name" value="CA"/>
    <property type="match status" value="2"/>
</dbReference>
<dbReference type="EMBL" id="JH670149">
    <property type="protein sequence ID" value="KAG6465933.1"/>
    <property type="molecule type" value="Genomic_DNA"/>
</dbReference>
<dbReference type="PANTHER" id="PTHR24027">
    <property type="entry name" value="CADHERIN-23"/>
    <property type="match status" value="1"/>
</dbReference>
<evidence type="ECO:0000256" key="4">
    <source>
        <dbReference type="ARBA" id="ARBA00022737"/>
    </source>
</evidence>
<dbReference type="GO" id="GO:0007156">
    <property type="term" value="P:homophilic cell adhesion via plasma membrane adhesion molecules"/>
    <property type="evidence" value="ECO:0007669"/>
    <property type="project" value="InterPro"/>
</dbReference>
<protein>
    <recommendedName>
        <fullName evidence="12">Cadherin domain-containing protein</fullName>
    </recommendedName>
</protein>
<comment type="subcellular location">
    <subcellularLocation>
        <location evidence="1">Cell membrane</location>
        <topology evidence="1">Single-pass type I membrane protein</topology>
    </subcellularLocation>
</comment>
<evidence type="ECO:0000259" key="12">
    <source>
        <dbReference type="PROSITE" id="PS50268"/>
    </source>
</evidence>
<dbReference type="AlphaFoldDB" id="A0A922D639"/>
<sequence length="214" mass="22905">VVPENVPIGISVINITATDPDEGLGGEIKYEFLDEGEANGLFSIDPVSGEIKTRKDLTGRGRTDPYRLLLGATDGGGHSGDASLSIYIGDVSANDGVPRFIRPAAGEELSVSENATIGSPVFQVVASDPDDPTQPSGQLFYSIQQSNADAKSFAIDPHSGLITTRQTLDRERKDSYTLVLLVTDRGQPPQQSTKIVTVMITDVDDHKPHFGRNL</sequence>
<evidence type="ECO:0000256" key="7">
    <source>
        <dbReference type="ARBA" id="ARBA00022989"/>
    </source>
</evidence>
<dbReference type="Pfam" id="PF00028">
    <property type="entry name" value="Cadherin"/>
    <property type="match status" value="2"/>
</dbReference>
<evidence type="ECO:0000256" key="8">
    <source>
        <dbReference type="ARBA" id="ARBA00023136"/>
    </source>
</evidence>
<comment type="caution">
    <text evidence="13">The sequence shown here is derived from an EMBL/GenBank/DDBJ whole genome shotgun (WGS) entry which is preliminary data.</text>
</comment>
<dbReference type="InterPro" id="IPR002126">
    <property type="entry name" value="Cadherin-like_dom"/>
</dbReference>
<feature type="non-terminal residue" evidence="13">
    <location>
        <position position="1"/>
    </location>
</feature>
<accession>A0A922D639</accession>
<dbReference type="PROSITE" id="PS50268">
    <property type="entry name" value="CADHERIN_2"/>
    <property type="match status" value="2"/>
</dbReference>
<keyword evidence="8" id="KW-0472">Membrane</keyword>
<evidence type="ECO:0000256" key="2">
    <source>
        <dbReference type="ARBA" id="ARBA00022536"/>
    </source>
</evidence>
<dbReference type="PANTHER" id="PTHR24027:SF438">
    <property type="entry name" value="CADHERIN 23"/>
    <property type="match status" value="1"/>
</dbReference>
<dbReference type="GO" id="GO:0045296">
    <property type="term" value="F:cadherin binding"/>
    <property type="evidence" value="ECO:0007669"/>
    <property type="project" value="TreeGrafter"/>
</dbReference>
<organism evidence="13 14">
    <name type="scientific">Manduca sexta</name>
    <name type="common">Tobacco hawkmoth</name>
    <name type="synonym">Tobacco hornworm</name>
    <dbReference type="NCBI Taxonomy" id="7130"/>
    <lineage>
        <taxon>Eukaryota</taxon>
        <taxon>Metazoa</taxon>
        <taxon>Ecdysozoa</taxon>
        <taxon>Arthropoda</taxon>
        <taxon>Hexapoda</taxon>
        <taxon>Insecta</taxon>
        <taxon>Pterygota</taxon>
        <taxon>Neoptera</taxon>
        <taxon>Endopterygota</taxon>
        <taxon>Lepidoptera</taxon>
        <taxon>Glossata</taxon>
        <taxon>Ditrysia</taxon>
        <taxon>Bombycoidea</taxon>
        <taxon>Sphingidae</taxon>
        <taxon>Sphinginae</taxon>
        <taxon>Sphingini</taxon>
        <taxon>Manduca</taxon>
    </lineage>
</organism>
<keyword evidence="4" id="KW-0677">Repeat</keyword>
<name>A0A922D639_MANSE</name>
<feature type="non-terminal residue" evidence="13">
    <location>
        <position position="214"/>
    </location>
</feature>
<evidence type="ECO:0000256" key="5">
    <source>
        <dbReference type="ARBA" id="ARBA00022837"/>
    </source>
</evidence>
<keyword evidence="2" id="KW-0245">EGF-like domain</keyword>
<evidence type="ECO:0000313" key="14">
    <source>
        <dbReference type="Proteomes" id="UP000791440"/>
    </source>
</evidence>
<evidence type="ECO:0000256" key="1">
    <source>
        <dbReference type="ARBA" id="ARBA00004251"/>
    </source>
</evidence>
<dbReference type="InterPro" id="IPR039808">
    <property type="entry name" value="Cadherin"/>
</dbReference>
<reference evidence="13" key="2">
    <citation type="submission" date="2020-12" db="EMBL/GenBank/DDBJ databases">
        <authorList>
            <person name="Kanost M."/>
        </authorList>
    </citation>
    <scope>NUCLEOTIDE SEQUENCE</scope>
</reference>
<reference evidence="13" key="1">
    <citation type="journal article" date="2016" name="Insect Biochem. Mol. Biol.">
        <title>Multifaceted biological insights from a draft genome sequence of the tobacco hornworm moth, Manduca sexta.</title>
        <authorList>
            <person name="Kanost M.R."/>
            <person name="Arrese E.L."/>
            <person name="Cao X."/>
            <person name="Chen Y.R."/>
            <person name="Chellapilla S."/>
            <person name="Goldsmith M.R."/>
            <person name="Grosse-Wilde E."/>
            <person name="Heckel D.G."/>
            <person name="Herndon N."/>
            <person name="Jiang H."/>
            <person name="Papanicolaou A."/>
            <person name="Qu J."/>
            <person name="Soulages J.L."/>
            <person name="Vogel H."/>
            <person name="Walters J."/>
            <person name="Waterhouse R.M."/>
            <person name="Ahn S.J."/>
            <person name="Almeida F.C."/>
            <person name="An C."/>
            <person name="Aqrawi P."/>
            <person name="Bretschneider A."/>
            <person name="Bryant W.B."/>
            <person name="Bucks S."/>
            <person name="Chao H."/>
            <person name="Chevignon G."/>
            <person name="Christen J.M."/>
            <person name="Clarke D.F."/>
            <person name="Dittmer N.T."/>
            <person name="Ferguson L.C.F."/>
            <person name="Garavelou S."/>
            <person name="Gordon K.H.J."/>
            <person name="Gunaratna R.T."/>
            <person name="Han Y."/>
            <person name="Hauser F."/>
            <person name="He Y."/>
            <person name="Heidel-Fischer H."/>
            <person name="Hirsh A."/>
            <person name="Hu Y."/>
            <person name="Jiang H."/>
            <person name="Kalra D."/>
            <person name="Klinner C."/>
            <person name="Konig C."/>
            <person name="Kovar C."/>
            <person name="Kroll A.R."/>
            <person name="Kuwar S.S."/>
            <person name="Lee S.L."/>
            <person name="Lehman R."/>
            <person name="Li K."/>
            <person name="Li Z."/>
            <person name="Liang H."/>
            <person name="Lovelace S."/>
            <person name="Lu Z."/>
            <person name="Mansfield J.H."/>
            <person name="McCulloch K.J."/>
            <person name="Mathew T."/>
            <person name="Morton B."/>
            <person name="Muzny D.M."/>
            <person name="Neunemann D."/>
            <person name="Ongeri F."/>
            <person name="Pauchet Y."/>
            <person name="Pu L.L."/>
            <person name="Pyrousis I."/>
            <person name="Rao X.J."/>
            <person name="Redding A."/>
            <person name="Roesel C."/>
            <person name="Sanchez-Gracia A."/>
            <person name="Schaack S."/>
            <person name="Shukla A."/>
            <person name="Tetreau G."/>
            <person name="Wang Y."/>
            <person name="Xiong G.H."/>
            <person name="Traut W."/>
            <person name="Walsh T.K."/>
            <person name="Worley K.C."/>
            <person name="Wu D."/>
            <person name="Wu W."/>
            <person name="Wu Y.Q."/>
            <person name="Zhang X."/>
            <person name="Zou Z."/>
            <person name="Zucker H."/>
            <person name="Briscoe A.D."/>
            <person name="Burmester T."/>
            <person name="Clem R.J."/>
            <person name="Feyereisen R."/>
            <person name="Grimmelikhuijzen C.J.P."/>
            <person name="Hamodrakas S.J."/>
            <person name="Hansson B.S."/>
            <person name="Huguet E."/>
            <person name="Jermiin L.S."/>
            <person name="Lan Q."/>
            <person name="Lehman H.K."/>
            <person name="Lorenzen M."/>
            <person name="Merzendorfer H."/>
            <person name="Michalopoulos I."/>
            <person name="Morton D.B."/>
            <person name="Muthukrishnan S."/>
            <person name="Oakeshott J.G."/>
            <person name="Palmer W."/>
            <person name="Park Y."/>
            <person name="Passarelli A.L."/>
            <person name="Rozas J."/>
            <person name="Schwartz L.M."/>
            <person name="Smith W."/>
            <person name="Southgate A."/>
            <person name="Vilcinskas A."/>
            <person name="Vogt R."/>
            <person name="Wang P."/>
            <person name="Werren J."/>
            <person name="Yu X.Q."/>
            <person name="Zhou J.J."/>
            <person name="Brown S.J."/>
            <person name="Scherer S.E."/>
            <person name="Richards S."/>
            <person name="Blissard G.W."/>
        </authorList>
    </citation>
    <scope>NUCLEOTIDE SEQUENCE</scope>
</reference>
<dbReference type="GO" id="GO:0016477">
    <property type="term" value="P:cell migration"/>
    <property type="evidence" value="ECO:0007669"/>
    <property type="project" value="TreeGrafter"/>
</dbReference>
<keyword evidence="9" id="KW-1015">Disulfide bond</keyword>
<dbReference type="Proteomes" id="UP000791440">
    <property type="component" value="Unassembled WGS sequence"/>
</dbReference>
<evidence type="ECO:0000256" key="11">
    <source>
        <dbReference type="PROSITE-ProRule" id="PRU00043"/>
    </source>
</evidence>
<dbReference type="FunFam" id="2.60.40.60:FF:000039">
    <property type="entry name" value="FAT atypical cadherin 3"/>
    <property type="match status" value="1"/>
</dbReference>
<keyword evidence="10" id="KW-0325">Glycoprotein</keyword>
<feature type="domain" description="Cadherin" evidence="12">
    <location>
        <begin position="2"/>
        <end position="100"/>
    </location>
</feature>
<dbReference type="GO" id="GO:0001736">
    <property type="term" value="P:establishment of planar polarity"/>
    <property type="evidence" value="ECO:0007669"/>
    <property type="project" value="UniProtKB-ARBA"/>
</dbReference>
<dbReference type="GO" id="GO:0030154">
    <property type="term" value="P:cell differentiation"/>
    <property type="evidence" value="ECO:0007669"/>
    <property type="project" value="UniProtKB-ARBA"/>
</dbReference>
<keyword evidence="3" id="KW-0812">Transmembrane</keyword>
<evidence type="ECO:0000256" key="9">
    <source>
        <dbReference type="ARBA" id="ARBA00023157"/>
    </source>
</evidence>
<evidence type="ECO:0000256" key="6">
    <source>
        <dbReference type="ARBA" id="ARBA00022889"/>
    </source>
</evidence>
<keyword evidence="6" id="KW-0130">Cell adhesion</keyword>
<dbReference type="CDD" id="cd11304">
    <property type="entry name" value="Cadherin_repeat"/>
    <property type="match status" value="2"/>
</dbReference>
<feature type="domain" description="Cadherin" evidence="12">
    <location>
        <begin position="103"/>
        <end position="210"/>
    </location>
</feature>
<dbReference type="GO" id="GO:0048589">
    <property type="term" value="P:developmental growth"/>
    <property type="evidence" value="ECO:0007669"/>
    <property type="project" value="UniProtKB-ARBA"/>
</dbReference>
<dbReference type="GO" id="GO:0005509">
    <property type="term" value="F:calcium ion binding"/>
    <property type="evidence" value="ECO:0007669"/>
    <property type="project" value="UniProtKB-UniRule"/>
</dbReference>
<keyword evidence="14" id="KW-1185">Reference proteome</keyword>
<keyword evidence="7" id="KW-1133">Transmembrane helix</keyword>
<proteinExistence type="predicted"/>
<dbReference type="GO" id="GO:0007163">
    <property type="term" value="P:establishment or maintenance of cell polarity"/>
    <property type="evidence" value="ECO:0007669"/>
    <property type="project" value="UniProtKB-ARBA"/>
</dbReference>
<keyword evidence="5 11" id="KW-0106">Calcium</keyword>
<dbReference type="GO" id="GO:0008013">
    <property type="term" value="F:beta-catenin binding"/>
    <property type="evidence" value="ECO:0007669"/>
    <property type="project" value="TreeGrafter"/>
</dbReference>